<protein>
    <submittedName>
        <fullName evidence="2">Uncharacterized protein</fullName>
    </submittedName>
</protein>
<evidence type="ECO:0000313" key="3">
    <source>
        <dbReference type="Proteomes" id="UP000299102"/>
    </source>
</evidence>
<gene>
    <name evidence="2" type="ORF">EVAR_13406_1</name>
</gene>
<feature type="region of interest" description="Disordered" evidence="1">
    <location>
        <begin position="81"/>
        <end position="113"/>
    </location>
</feature>
<evidence type="ECO:0000313" key="2">
    <source>
        <dbReference type="EMBL" id="GBP34267.1"/>
    </source>
</evidence>
<accession>A0A4C1V7G8</accession>
<reference evidence="2 3" key="1">
    <citation type="journal article" date="2019" name="Commun. Biol.">
        <title>The bagworm genome reveals a unique fibroin gene that provides high tensile strength.</title>
        <authorList>
            <person name="Kono N."/>
            <person name="Nakamura H."/>
            <person name="Ohtoshi R."/>
            <person name="Tomita M."/>
            <person name="Numata K."/>
            <person name="Arakawa K."/>
        </authorList>
    </citation>
    <scope>NUCLEOTIDE SEQUENCE [LARGE SCALE GENOMIC DNA]</scope>
</reference>
<keyword evidence="3" id="KW-1185">Reference proteome</keyword>
<organism evidence="2 3">
    <name type="scientific">Eumeta variegata</name>
    <name type="common">Bagworm moth</name>
    <name type="synonym">Eumeta japonica</name>
    <dbReference type="NCBI Taxonomy" id="151549"/>
    <lineage>
        <taxon>Eukaryota</taxon>
        <taxon>Metazoa</taxon>
        <taxon>Ecdysozoa</taxon>
        <taxon>Arthropoda</taxon>
        <taxon>Hexapoda</taxon>
        <taxon>Insecta</taxon>
        <taxon>Pterygota</taxon>
        <taxon>Neoptera</taxon>
        <taxon>Endopterygota</taxon>
        <taxon>Lepidoptera</taxon>
        <taxon>Glossata</taxon>
        <taxon>Ditrysia</taxon>
        <taxon>Tineoidea</taxon>
        <taxon>Psychidae</taxon>
        <taxon>Oiketicinae</taxon>
        <taxon>Eumeta</taxon>
    </lineage>
</organism>
<name>A0A4C1V7G8_EUMVA</name>
<sequence length="113" mass="12359">MRRPCGTPAGSCGKRMKSVLFMIATLQGPLRKHRAQTQRDAYSTLGATPPKVTPAKNHVAGSSLQTSLHWLWFGTHLHTQHTQMNTRDTGTLTALTEHGNETVPSGGRTNIEQ</sequence>
<dbReference type="Proteomes" id="UP000299102">
    <property type="component" value="Unassembled WGS sequence"/>
</dbReference>
<comment type="caution">
    <text evidence="2">The sequence shown here is derived from an EMBL/GenBank/DDBJ whole genome shotgun (WGS) entry which is preliminary data.</text>
</comment>
<proteinExistence type="predicted"/>
<dbReference type="EMBL" id="BGZK01000286">
    <property type="protein sequence ID" value="GBP34267.1"/>
    <property type="molecule type" value="Genomic_DNA"/>
</dbReference>
<feature type="compositionally biased region" description="Polar residues" evidence="1">
    <location>
        <begin position="81"/>
        <end position="94"/>
    </location>
</feature>
<feature type="region of interest" description="Disordered" evidence="1">
    <location>
        <begin position="31"/>
        <end position="60"/>
    </location>
</feature>
<dbReference type="AlphaFoldDB" id="A0A4C1V7G8"/>
<evidence type="ECO:0000256" key="1">
    <source>
        <dbReference type="SAM" id="MobiDB-lite"/>
    </source>
</evidence>